<name>A0A1Z3HHR2_9CYAN</name>
<keyword evidence="3" id="KW-1185">Reference proteome</keyword>
<sequence>MLVIVELPPEPCGRGCRSETIDLDQTALSFASQRARPRGSRSPRTPTTRAFRRPGPRGKVCRLVVQDRVASAGEQGTLLPSSASAFCLFHAPVSLFPAAHSLPSFIDTTYSSLFTLCPPGRQSLSCHLAKRLRCSYGAADALGGAWLEALQGKLFTLHSSPFTLHPSPFTLYATPTPHHPSTPPLPPYSGH</sequence>
<reference evidence="2 3" key="1">
    <citation type="journal article" date="2016" name="Biochim. Biophys. Acta">
        <title>Characterization of red-shifted phycobilisomes isolated from the chlorophyll f-containing cyanobacterium Halomicronema hongdechloris.</title>
        <authorList>
            <person name="Li Y."/>
            <person name="Lin Y."/>
            <person name="Garvey C.J."/>
            <person name="Birch D."/>
            <person name="Corkery R.W."/>
            <person name="Loughlin P.C."/>
            <person name="Scheer H."/>
            <person name="Willows R.D."/>
            <person name="Chen M."/>
        </authorList>
    </citation>
    <scope>NUCLEOTIDE SEQUENCE [LARGE SCALE GENOMIC DNA]</scope>
    <source>
        <strain evidence="2 3">C2206</strain>
    </source>
</reference>
<dbReference type="EMBL" id="CP021983">
    <property type="protein sequence ID" value="ASC69808.1"/>
    <property type="molecule type" value="Genomic_DNA"/>
</dbReference>
<dbReference type="AlphaFoldDB" id="A0A1Z3HHR2"/>
<organism evidence="2 3">
    <name type="scientific">Halomicronema hongdechloris C2206</name>
    <dbReference type="NCBI Taxonomy" id="1641165"/>
    <lineage>
        <taxon>Bacteria</taxon>
        <taxon>Bacillati</taxon>
        <taxon>Cyanobacteriota</taxon>
        <taxon>Cyanophyceae</taxon>
        <taxon>Nodosilineales</taxon>
        <taxon>Nodosilineaceae</taxon>
        <taxon>Halomicronema</taxon>
    </lineage>
</organism>
<evidence type="ECO:0000256" key="1">
    <source>
        <dbReference type="SAM" id="MobiDB-lite"/>
    </source>
</evidence>
<feature type="region of interest" description="Disordered" evidence="1">
    <location>
        <begin position="31"/>
        <end position="55"/>
    </location>
</feature>
<evidence type="ECO:0000313" key="2">
    <source>
        <dbReference type="EMBL" id="ASC69808.1"/>
    </source>
</evidence>
<dbReference type="Proteomes" id="UP000191901">
    <property type="component" value="Chromosome"/>
</dbReference>
<proteinExistence type="predicted"/>
<evidence type="ECO:0000313" key="3">
    <source>
        <dbReference type="Proteomes" id="UP000191901"/>
    </source>
</evidence>
<accession>A0A1Z3HHR2</accession>
<protein>
    <submittedName>
        <fullName evidence="2">Uncharacterized protein</fullName>
    </submittedName>
</protein>
<gene>
    <name evidence="2" type="ORF">XM38_007370</name>
</gene>
<dbReference type="KEGG" id="hhg:XM38_007370"/>